<protein>
    <recommendedName>
        <fullName evidence="9">CUB domain-containing protein</fullName>
    </recommendedName>
</protein>
<evidence type="ECO:0000256" key="4">
    <source>
        <dbReference type="ARBA" id="ARBA00022729"/>
    </source>
</evidence>
<evidence type="ECO:0000256" key="2">
    <source>
        <dbReference type="ARBA" id="ARBA00022670"/>
    </source>
</evidence>
<keyword evidence="11" id="KW-1185">Reference proteome</keyword>
<evidence type="ECO:0000256" key="6">
    <source>
        <dbReference type="ARBA" id="ARBA00022801"/>
    </source>
</evidence>
<feature type="domain" description="CUB" evidence="9">
    <location>
        <begin position="30"/>
        <end position="148"/>
    </location>
</feature>
<keyword evidence="3" id="KW-0479">Metal-binding</keyword>
<reference evidence="10" key="4">
    <citation type="submission" date="2025-08" db="UniProtKB">
        <authorList>
            <consortium name="Ensembl"/>
        </authorList>
    </citation>
    <scope>IDENTIFICATION</scope>
</reference>
<dbReference type="GO" id="GO:0005615">
    <property type="term" value="C:extracellular space"/>
    <property type="evidence" value="ECO:0007669"/>
    <property type="project" value="TreeGrafter"/>
</dbReference>
<keyword evidence="6" id="KW-0378">Hydrolase</keyword>
<keyword evidence="2" id="KW-0645">Protease</keyword>
<evidence type="ECO:0000256" key="7">
    <source>
        <dbReference type="ARBA" id="ARBA00023157"/>
    </source>
</evidence>
<dbReference type="SMART" id="SM00042">
    <property type="entry name" value="CUB"/>
    <property type="match status" value="1"/>
</dbReference>
<evidence type="ECO:0000259" key="9">
    <source>
        <dbReference type="PROSITE" id="PS01180"/>
    </source>
</evidence>
<evidence type="ECO:0000256" key="3">
    <source>
        <dbReference type="ARBA" id="ARBA00022723"/>
    </source>
</evidence>
<dbReference type="InterPro" id="IPR001881">
    <property type="entry name" value="EGF-like_Ca-bd_dom"/>
</dbReference>
<dbReference type="InterPro" id="IPR049883">
    <property type="entry name" value="NOTCH1_EGF-like"/>
</dbReference>
<keyword evidence="4" id="KW-0732">Signal</keyword>
<evidence type="ECO:0000256" key="8">
    <source>
        <dbReference type="PROSITE-ProRule" id="PRU00059"/>
    </source>
</evidence>
<dbReference type="PROSITE" id="PS01187">
    <property type="entry name" value="EGF_CA"/>
    <property type="match status" value="1"/>
</dbReference>
<dbReference type="InterPro" id="IPR000742">
    <property type="entry name" value="EGF"/>
</dbReference>
<dbReference type="PANTHER" id="PTHR24255:SF10">
    <property type="entry name" value="MANNAN-BINDING LECTIN SERINE PROTEASE 2"/>
    <property type="match status" value="1"/>
</dbReference>
<dbReference type="OMA" id="NRICREG"/>
<reference evidence="11" key="2">
    <citation type="journal article" date="2007" name="PLoS Biol.">
        <title>Survey sequencing and comparative analysis of the elephant shark (Callorhinchus milii) genome.</title>
        <authorList>
            <person name="Venkatesh B."/>
            <person name="Kirkness E.F."/>
            <person name="Loh Y.H."/>
            <person name="Halpern A.L."/>
            <person name="Lee A.P."/>
            <person name="Johnson J."/>
            <person name="Dandona N."/>
            <person name="Viswanathan L.D."/>
            <person name="Tay A."/>
            <person name="Venter J.C."/>
            <person name="Strausberg R.L."/>
            <person name="Brenner S."/>
        </authorList>
    </citation>
    <scope>NUCLEOTIDE SEQUENCE [LARGE SCALE GENOMIC DNA]</scope>
</reference>
<dbReference type="Pfam" id="PF00431">
    <property type="entry name" value="CUB"/>
    <property type="match status" value="1"/>
</dbReference>
<dbReference type="Gene3D" id="2.10.25.10">
    <property type="entry name" value="Laminin"/>
    <property type="match status" value="1"/>
</dbReference>
<dbReference type="PROSITE" id="PS01186">
    <property type="entry name" value="EGF_2"/>
    <property type="match status" value="1"/>
</dbReference>
<dbReference type="Ensembl" id="ENSCMIT00000004521.1">
    <property type="protein sequence ID" value="ENSCMIP00000004359.1"/>
    <property type="gene ID" value="ENSCMIG00000002599.1"/>
</dbReference>
<dbReference type="GO" id="GO:0045087">
    <property type="term" value="P:innate immune response"/>
    <property type="evidence" value="ECO:0007669"/>
    <property type="project" value="UniProtKB-KW"/>
</dbReference>
<dbReference type="SMART" id="SM00179">
    <property type="entry name" value="EGF_CA"/>
    <property type="match status" value="1"/>
</dbReference>
<dbReference type="AlphaFoldDB" id="A0A4W3H2R2"/>
<dbReference type="Gene3D" id="2.60.120.290">
    <property type="entry name" value="Spermadhesin, CUB domain"/>
    <property type="match status" value="1"/>
</dbReference>
<dbReference type="InterPro" id="IPR035914">
    <property type="entry name" value="Sperma_CUB_dom_sf"/>
</dbReference>
<dbReference type="GO" id="GO:0006508">
    <property type="term" value="P:proteolysis"/>
    <property type="evidence" value="ECO:0007669"/>
    <property type="project" value="UniProtKB-KW"/>
</dbReference>
<proteinExistence type="predicted"/>
<organism evidence="10 11">
    <name type="scientific">Callorhinchus milii</name>
    <name type="common">Ghost shark</name>
    <dbReference type="NCBI Taxonomy" id="7868"/>
    <lineage>
        <taxon>Eukaryota</taxon>
        <taxon>Metazoa</taxon>
        <taxon>Chordata</taxon>
        <taxon>Craniata</taxon>
        <taxon>Vertebrata</taxon>
        <taxon>Chondrichthyes</taxon>
        <taxon>Holocephali</taxon>
        <taxon>Chimaeriformes</taxon>
        <taxon>Callorhinchidae</taxon>
        <taxon>Callorhinchus</taxon>
    </lineage>
</organism>
<dbReference type="GO" id="GO:0004252">
    <property type="term" value="F:serine-type endopeptidase activity"/>
    <property type="evidence" value="ECO:0007669"/>
    <property type="project" value="TreeGrafter"/>
</dbReference>
<evidence type="ECO:0000313" key="10">
    <source>
        <dbReference type="Ensembl" id="ENSCMIP00000004359.1"/>
    </source>
</evidence>
<accession>A0A4W3H2R2</accession>
<keyword evidence="5" id="KW-0677">Repeat</keyword>
<dbReference type="GeneTree" id="ENSGT00950000183084"/>
<dbReference type="InParanoid" id="A0A4W3H2R2"/>
<evidence type="ECO:0000256" key="5">
    <source>
        <dbReference type="ARBA" id="ARBA00022737"/>
    </source>
</evidence>
<dbReference type="CDD" id="cd00054">
    <property type="entry name" value="EGF_CA"/>
    <property type="match status" value="1"/>
</dbReference>
<reference evidence="11" key="3">
    <citation type="journal article" date="2014" name="Nature">
        <title>Elephant shark genome provides unique insights into gnathostome evolution.</title>
        <authorList>
            <consortium name="International Elephant Shark Genome Sequencing Consortium"/>
            <person name="Venkatesh B."/>
            <person name="Lee A.P."/>
            <person name="Ravi V."/>
            <person name="Maurya A.K."/>
            <person name="Lian M.M."/>
            <person name="Swann J.B."/>
            <person name="Ohta Y."/>
            <person name="Flajnik M.F."/>
            <person name="Sutoh Y."/>
            <person name="Kasahara M."/>
            <person name="Hoon S."/>
            <person name="Gangu V."/>
            <person name="Roy S.W."/>
            <person name="Irimia M."/>
            <person name="Korzh V."/>
            <person name="Kondrychyn I."/>
            <person name="Lim Z.W."/>
            <person name="Tay B.H."/>
            <person name="Tohari S."/>
            <person name="Kong K.W."/>
            <person name="Ho S."/>
            <person name="Lorente-Galdos B."/>
            <person name="Quilez J."/>
            <person name="Marques-Bonet T."/>
            <person name="Raney B.J."/>
            <person name="Ingham P.W."/>
            <person name="Tay A."/>
            <person name="Hillier L.W."/>
            <person name="Minx P."/>
            <person name="Boehm T."/>
            <person name="Wilson R.K."/>
            <person name="Brenner S."/>
            <person name="Warren W.C."/>
        </authorList>
    </citation>
    <scope>NUCLEOTIDE SEQUENCE [LARGE SCALE GENOMIC DNA]</scope>
</reference>
<dbReference type="PANTHER" id="PTHR24255">
    <property type="entry name" value="COMPLEMENT COMPONENT 1, S SUBCOMPONENT-RELATED"/>
    <property type="match status" value="1"/>
</dbReference>
<dbReference type="SUPFAM" id="SSF49854">
    <property type="entry name" value="Spermadhesin, CUB domain"/>
    <property type="match status" value="1"/>
</dbReference>
<dbReference type="GO" id="GO:0005509">
    <property type="term" value="F:calcium ion binding"/>
    <property type="evidence" value="ECO:0007669"/>
    <property type="project" value="InterPro"/>
</dbReference>
<dbReference type="InterPro" id="IPR018097">
    <property type="entry name" value="EGF_Ca-bd_CS"/>
</dbReference>
<evidence type="ECO:0000313" key="11">
    <source>
        <dbReference type="Proteomes" id="UP000314986"/>
    </source>
</evidence>
<evidence type="ECO:0000256" key="1">
    <source>
        <dbReference type="ARBA" id="ARBA00022536"/>
    </source>
</evidence>
<keyword evidence="1" id="KW-0245">EGF-like domain</keyword>
<dbReference type="PROSITE" id="PS01180">
    <property type="entry name" value="CUB"/>
    <property type="match status" value="1"/>
</dbReference>
<reference evidence="11" key="1">
    <citation type="journal article" date="2006" name="Science">
        <title>Ancient noncoding elements conserved in the human genome.</title>
        <authorList>
            <person name="Venkatesh B."/>
            <person name="Kirkness E.F."/>
            <person name="Loh Y.H."/>
            <person name="Halpern A.L."/>
            <person name="Lee A.P."/>
            <person name="Johnson J."/>
            <person name="Dandona N."/>
            <person name="Viswanathan L.D."/>
            <person name="Tay A."/>
            <person name="Venter J.C."/>
            <person name="Strausberg R.L."/>
            <person name="Brenner S."/>
        </authorList>
    </citation>
    <scope>NUCLEOTIDE SEQUENCE [LARGE SCALE GENOMIC DNA]</scope>
</reference>
<keyword evidence="7" id="KW-1015">Disulfide bond</keyword>
<reference evidence="10" key="5">
    <citation type="submission" date="2025-09" db="UniProtKB">
        <authorList>
            <consortium name="Ensembl"/>
        </authorList>
    </citation>
    <scope>IDENTIFICATION</scope>
</reference>
<comment type="caution">
    <text evidence="8">Lacks conserved residue(s) required for the propagation of feature annotation.</text>
</comment>
<dbReference type="Pfam" id="PF07645">
    <property type="entry name" value="EGF_CA"/>
    <property type="match status" value="1"/>
</dbReference>
<dbReference type="CDD" id="cd00041">
    <property type="entry name" value="CUB"/>
    <property type="match status" value="1"/>
</dbReference>
<dbReference type="SUPFAM" id="SSF57196">
    <property type="entry name" value="EGF/Laminin"/>
    <property type="match status" value="1"/>
</dbReference>
<name>A0A4W3H2R2_CALMI</name>
<dbReference type="InterPro" id="IPR000859">
    <property type="entry name" value="CUB_dom"/>
</dbReference>
<dbReference type="Proteomes" id="UP000314986">
    <property type="component" value="Unassembled WGS sequence"/>
</dbReference>
<sequence length="195" mass="22118">MEFNSGLSLAKQHISPDRLWTLLPLLPAFTSFELNNMFGIIQSPGFPNPYGNNLKQNWNISVPGGFVIKLYFSYFSLELSYLCEHDYIKIVSDGVELARLCGQNSTDTEDAPSDKRFYSTSNNMTVTFHTDYSNENSYPGFVAHYAAEDVDECNLPDHEQPSCDHYCHNYLGGYHCSCKLGYFLDSDGRNCRGKK</sequence>
<dbReference type="STRING" id="7868.ENSCMIP00000004359"/>